<keyword evidence="1" id="KW-0812">Transmembrane</keyword>
<sequence length="128" mass="14789">YQINEDRVPGIGELIFRAFRGNGKISVYQWMSLISCVYVMTLPYIFKNTLYPIPDIVFGFKAMWQPQIIFFAGHLDHIFLVYWTKPGDDIKNFIRIIKWLGHTILISSRSHQNPIPALGPCGFGNLEL</sequence>
<gene>
    <name evidence="2" type="ORF">OMM_11075</name>
</gene>
<dbReference type="AlphaFoldDB" id="A0A1V1NZE7"/>
<feature type="non-terminal residue" evidence="2">
    <location>
        <position position="1"/>
    </location>
</feature>
<accession>A0A1V1NZE7</accession>
<evidence type="ECO:0000313" key="2">
    <source>
        <dbReference type="EMBL" id="ETR67918.1"/>
    </source>
</evidence>
<comment type="caution">
    <text evidence="2">The sequence shown here is derived from an EMBL/GenBank/DDBJ whole genome shotgun (WGS) entry which is preliminary data.</text>
</comment>
<name>A0A1V1NZE7_9BACT</name>
<dbReference type="EMBL" id="ATBP01001158">
    <property type="protein sequence ID" value="ETR67918.1"/>
    <property type="molecule type" value="Genomic_DNA"/>
</dbReference>
<feature type="transmembrane region" description="Helical" evidence="1">
    <location>
        <begin position="27"/>
        <end position="46"/>
    </location>
</feature>
<evidence type="ECO:0000313" key="3">
    <source>
        <dbReference type="Proteomes" id="UP000189670"/>
    </source>
</evidence>
<protein>
    <submittedName>
        <fullName evidence="2">Uncharacterized protein</fullName>
    </submittedName>
</protein>
<proteinExistence type="predicted"/>
<keyword evidence="1" id="KW-0472">Membrane</keyword>
<dbReference type="Proteomes" id="UP000189670">
    <property type="component" value="Unassembled WGS sequence"/>
</dbReference>
<reference evidence="3" key="1">
    <citation type="submission" date="2012-11" db="EMBL/GenBank/DDBJ databases">
        <authorList>
            <person name="Lucero-Rivera Y.E."/>
            <person name="Tovar-Ramirez D."/>
        </authorList>
    </citation>
    <scope>NUCLEOTIDE SEQUENCE [LARGE SCALE GENOMIC DNA]</scope>
    <source>
        <strain evidence="3">Araruama</strain>
    </source>
</reference>
<organism evidence="2 3">
    <name type="scientific">Candidatus Magnetoglobus multicellularis str. Araruama</name>
    <dbReference type="NCBI Taxonomy" id="890399"/>
    <lineage>
        <taxon>Bacteria</taxon>
        <taxon>Pseudomonadati</taxon>
        <taxon>Thermodesulfobacteriota</taxon>
        <taxon>Desulfobacteria</taxon>
        <taxon>Desulfobacterales</taxon>
        <taxon>Desulfobacteraceae</taxon>
        <taxon>Candidatus Magnetoglobus</taxon>
    </lineage>
</organism>
<evidence type="ECO:0000256" key="1">
    <source>
        <dbReference type="SAM" id="Phobius"/>
    </source>
</evidence>
<feature type="transmembrane region" description="Helical" evidence="1">
    <location>
        <begin position="66"/>
        <end position="83"/>
    </location>
</feature>
<keyword evidence="1" id="KW-1133">Transmembrane helix</keyword>